<dbReference type="RefSeq" id="WP_054358282.1">
    <property type="nucleotide sequence ID" value="NZ_LJYW01000001.1"/>
</dbReference>
<comment type="caution">
    <text evidence="2">The sequence shown here is derived from an EMBL/GenBank/DDBJ whole genome shotgun (WGS) entry which is preliminary data.</text>
</comment>
<keyword evidence="1" id="KW-0472">Membrane</keyword>
<dbReference type="STRING" id="665126.ABB55_07670"/>
<dbReference type="EMBL" id="LJYW01000001">
    <property type="protein sequence ID" value="KPL52119.1"/>
    <property type="molecule type" value="Genomic_DNA"/>
</dbReference>
<dbReference type="AlphaFoldDB" id="A0A0P6W438"/>
<dbReference type="Proteomes" id="UP000048984">
    <property type="component" value="Unassembled WGS sequence"/>
</dbReference>
<organism evidence="2 3">
    <name type="scientific">Prosthecodimorpha hirschii</name>
    <dbReference type="NCBI Taxonomy" id="665126"/>
    <lineage>
        <taxon>Bacteria</taxon>
        <taxon>Pseudomonadati</taxon>
        <taxon>Pseudomonadota</taxon>
        <taxon>Alphaproteobacteria</taxon>
        <taxon>Hyphomicrobiales</taxon>
        <taxon>Ancalomicrobiaceae</taxon>
        <taxon>Prosthecodimorpha</taxon>
    </lineage>
</organism>
<evidence type="ECO:0000313" key="2">
    <source>
        <dbReference type="EMBL" id="KPL52119.1"/>
    </source>
</evidence>
<proteinExistence type="predicted"/>
<reference evidence="2 3" key="1">
    <citation type="submission" date="2015-09" db="EMBL/GenBank/DDBJ databases">
        <authorList>
            <person name="Jackson K.R."/>
            <person name="Lunt B.L."/>
            <person name="Fisher J.N.B."/>
            <person name="Gardner A.V."/>
            <person name="Bailey M.E."/>
            <person name="Deus L.M."/>
            <person name="Earl A.S."/>
            <person name="Gibby P.D."/>
            <person name="Hartmann K.A."/>
            <person name="Liu J.E."/>
            <person name="Manci A.M."/>
            <person name="Nielsen D.A."/>
            <person name="Solomon M.B."/>
            <person name="Breakwell D.P."/>
            <person name="Burnett S.H."/>
            <person name="Grose J.H."/>
        </authorList>
    </citation>
    <scope>NUCLEOTIDE SEQUENCE [LARGE SCALE GENOMIC DNA]</scope>
    <source>
        <strain evidence="2 3">16</strain>
    </source>
</reference>
<keyword evidence="1" id="KW-0812">Transmembrane</keyword>
<gene>
    <name evidence="2" type="ORF">ABB55_07670</name>
</gene>
<keyword evidence="3" id="KW-1185">Reference proteome</keyword>
<reference evidence="2 3" key="2">
    <citation type="submission" date="2015-10" db="EMBL/GenBank/DDBJ databases">
        <title>Draft Genome Sequence of Prosthecomicrobium hirschii ATCC 27832.</title>
        <authorList>
            <person name="Daniel J."/>
            <person name="Givan S.A."/>
            <person name="Brun Y.V."/>
            <person name="Brown P.J."/>
        </authorList>
    </citation>
    <scope>NUCLEOTIDE SEQUENCE [LARGE SCALE GENOMIC DNA]</scope>
    <source>
        <strain evidence="2 3">16</strain>
    </source>
</reference>
<evidence type="ECO:0000313" key="3">
    <source>
        <dbReference type="Proteomes" id="UP000048984"/>
    </source>
</evidence>
<evidence type="ECO:0000256" key="1">
    <source>
        <dbReference type="SAM" id="Phobius"/>
    </source>
</evidence>
<accession>A0A0P6W438</accession>
<sequence length="183" mass="19296">MADRIADDETERDGFDPLTDLFFGMGAICLLAVLMILPSVGVAAVQERARLKSLAEVLALAEYRVDGAAADAILAGPDGLALVDPAPAGSSAETVERIGADAIADHPGLADRLARARRDGRAVLLLIEPGGEDTAFALEPVLAARGPQEIRQVRLDRACSFAERPDLAAACRTRRTGDREGRP</sequence>
<keyword evidence="1" id="KW-1133">Transmembrane helix</keyword>
<protein>
    <submittedName>
        <fullName evidence="2">Uncharacterized protein</fullName>
    </submittedName>
</protein>
<feature type="transmembrane region" description="Helical" evidence="1">
    <location>
        <begin position="21"/>
        <end position="45"/>
    </location>
</feature>
<name>A0A0P6W438_9HYPH</name>